<dbReference type="PANTHER" id="PTHR11590:SF6">
    <property type="entry name" value="PROTEIN-GLUTAMINE GAMMA-GLUTAMYLTRANSFERASE 2"/>
    <property type="match status" value="1"/>
</dbReference>
<dbReference type="InterPro" id="IPR050779">
    <property type="entry name" value="Transglutaminase"/>
</dbReference>
<dbReference type="PANTHER" id="PTHR11590">
    <property type="entry name" value="PROTEIN-GLUTAMINE GAMMA-GLUTAMYLTRANSFERASE"/>
    <property type="match status" value="1"/>
</dbReference>
<organism evidence="1 2">
    <name type="scientific">Xenoophorus captivus</name>
    <dbReference type="NCBI Taxonomy" id="1517983"/>
    <lineage>
        <taxon>Eukaryota</taxon>
        <taxon>Metazoa</taxon>
        <taxon>Chordata</taxon>
        <taxon>Craniata</taxon>
        <taxon>Vertebrata</taxon>
        <taxon>Euteleostomi</taxon>
        <taxon>Actinopterygii</taxon>
        <taxon>Neopterygii</taxon>
        <taxon>Teleostei</taxon>
        <taxon>Neoteleostei</taxon>
        <taxon>Acanthomorphata</taxon>
        <taxon>Ovalentaria</taxon>
        <taxon>Atherinomorphae</taxon>
        <taxon>Cyprinodontiformes</taxon>
        <taxon>Goodeidae</taxon>
        <taxon>Xenoophorus</taxon>
    </lineage>
</organism>
<dbReference type="Gene3D" id="3.90.260.10">
    <property type="entry name" value="Transglutaminase-like"/>
    <property type="match status" value="1"/>
</dbReference>
<sequence length="119" mass="13334">NYHVWVEGWMRRPDLAQDRRYDGWQALDPTPQEKSEGIFCCGPAPVSAILNGDTNLKYDVPFVFAAVNADCISWLVKRDGSMVNIHSDTSRIGQNISTKSVGSTKRMNITDSYKHTEGV</sequence>
<dbReference type="EMBL" id="JAHRIN010019002">
    <property type="protein sequence ID" value="MEQ2198235.1"/>
    <property type="molecule type" value="Genomic_DNA"/>
</dbReference>
<feature type="non-terminal residue" evidence="1">
    <location>
        <position position="1"/>
    </location>
</feature>
<dbReference type="InterPro" id="IPR038765">
    <property type="entry name" value="Papain-like_cys_pep_sf"/>
</dbReference>
<dbReference type="Proteomes" id="UP001434883">
    <property type="component" value="Unassembled WGS sequence"/>
</dbReference>
<evidence type="ECO:0000313" key="2">
    <source>
        <dbReference type="Proteomes" id="UP001434883"/>
    </source>
</evidence>
<evidence type="ECO:0000313" key="1">
    <source>
        <dbReference type="EMBL" id="MEQ2198235.1"/>
    </source>
</evidence>
<dbReference type="InterPro" id="IPR036985">
    <property type="entry name" value="Transglutaminase-like_sf"/>
</dbReference>
<proteinExistence type="predicted"/>
<reference evidence="1 2" key="1">
    <citation type="submission" date="2021-06" db="EMBL/GenBank/DDBJ databases">
        <authorList>
            <person name="Palmer J.M."/>
        </authorList>
    </citation>
    <scope>NUCLEOTIDE SEQUENCE [LARGE SCALE GENOMIC DNA]</scope>
    <source>
        <strain evidence="1 2">XC_2019</strain>
        <tissue evidence="1">Muscle</tissue>
    </source>
</reference>
<gene>
    <name evidence="1" type="primary">TGM2</name>
    <name evidence="1" type="ORF">XENOCAPTIV_009879</name>
</gene>
<accession>A0ABV0QQZ3</accession>
<dbReference type="SUPFAM" id="SSF54001">
    <property type="entry name" value="Cysteine proteinases"/>
    <property type="match status" value="1"/>
</dbReference>
<keyword evidence="2" id="KW-1185">Reference proteome</keyword>
<comment type="caution">
    <text evidence="1">The sequence shown here is derived from an EMBL/GenBank/DDBJ whole genome shotgun (WGS) entry which is preliminary data.</text>
</comment>
<protein>
    <submittedName>
        <fullName evidence="1">Protein-glutamine gamma-glutamyltransferase 2</fullName>
    </submittedName>
</protein>
<name>A0ABV0QQZ3_9TELE</name>